<feature type="transmembrane region" description="Helical" evidence="7">
    <location>
        <begin position="122"/>
        <end position="142"/>
    </location>
</feature>
<keyword evidence="5 7" id="KW-0472">Membrane</keyword>
<feature type="transmembrane region" description="Helical" evidence="7">
    <location>
        <begin position="7"/>
        <end position="28"/>
    </location>
</feature>
<dbReference type="InterPro" id="IPR000425">
    <property type="entry name" value="MIP"/>
</dbReference>
<dbReference type="InterPro" id="IPR034294">
    <property type="entry name" value="Aquaporin_transptr"/>
</dbReference>
<keyword evidence="2 6" id="KW-0813">Transport</keyword>
<evidence type="ECO:0000313" key="8">
    <source>
        <dbReference type="EMBL" id="MBN8660571.1"/>
    </source>
</evidence>
<sequence>MQDRARALVCEFLGTAFLLAVVVGSGILAHKLDMGNVALSVLCVAISTGAVLFALINTFSSISAHFNPLVTTALALRGEFAWKELPLYVLSQILGGICGVLVTNLMFDLPALTVSQTVRSGLPLLLGEVVASAGLLMVIFGSGKSRPESQPAAISAYVLGAIYFTSSTCFANPAVTIARIFTDTLTGIAPASVLPFVGAQIFGLALALPLCGWLFQTDADEKKARLKAEIDEAYMRDKLENDYKRDSLESL</sequence>
<comment type="caution">
    <text evidence="8">The sequence shown here is derived from an EMBL/GenBank/DDBJ whole genome shotgun (WGS) entry which is preliminary data.</text>
</comment>
<dbReference type="PRINTS" id="PR00783">
    <property type="entry name" value="MINTRINSICP"/>
</dbReference>
<proteinExistence type="inferred from homology"/>
<evidence type="ECO:0000256" key="6">
    <source>
        <dbReference type="RuleBase" id="RU000477"/>
    </source>
</evidence>
<dbReference type="EMBL" id="JAFLCK010000011">
    <property type="protein sequence ID" value="MBN8660571.1"/>
    <property type="molecule type" value="Genomic_DNA"/>
</dbReference>
<dbReference type="AlphaFoldDB" id="A0A8J7P8I4"/>
<feature type="transmembrane region" description="Helical" evidence="7">
    <location>
        <begin position="34"/>
        <end position="56"/>
    </location>
</feature>
<comment type="similarity">
    <text evidence="6">Belongs to the MIP/aquaporin (TC 1.A.8) family.</text>
</comment>
<comment type="subcellular location">
    <subcellularLocation>
        <location evidence="1">Membrane</location>
        <topology evidence="1">Multi-pass membrane protein</topology>
    </subcellularLocation>
</comment>
<keyword evidence="4 7" id="KW-1133">Transmembrane helix</keyword>
<organism evidence="8 9">
    <name type="scientific">Candidatus Obscuribacter phosphatis</name>
    <dbReference type="NCBI Taxonomy" id="1906157"/>
    <lineage>
        <taxon>Bacteria</taxon>
        <taxon>Bacillati</taxon>
        <taxon>Candidatus Melainabacteria</taxon>
        <taxon>Candidatus Obscuribacterales</taxon>
        <taxon>Candidatus Obscuribacteraceae</taxon>
        <taxon>Candidatus Obscuribacter</taxon>
    </lineage>
</organism>
<dbReference type="Pfam" id="PF00230">
    <property type="entry name" value="MIP"/>
    <property type="match status" value="1"/>
</dbReference>
<evidence type="ECO:0000256" key="7">
    <source>
        <dbReference type="SAM" id="Phobius"/>
    </source>
</evidence>
<gene>
    <name evidence="8" type="ORF">J0M35_09430</name>
</gene>
<dbReference type="PANTHER" id="PTHR45724:SF13">
    <property type="entry name" value="AQUAPORIN NIP1-1-RELATED"/>
    <property type="match status" value="1"/>
</dbReference>
<name>A0A8J7P8I4_9BACT</name>
<evidence type="ECO:0000256" key="3">
    <source>
        <dbReference type="ARBA" id="ARBA00022692"/>
    </source>
</evidence>
<dbReference type="PANTHER" id="PTHR45724">
    <property type="entry name" value="AQUAPORIN NIP2-1"/>
    <property type="match status" value="1"/>
</dbReference>
<dbReference type="SUPFAM" id="SSF81338">
    <property type="entry name" value="Aquaporin-like"/>
    <property type="match status" value="1"/>
</dbReference>
<evidence type="ECO:0000256" key="2">
    <source>
        <dbReference type="ARBA" id="ARBA00022448"/>
    </source>
</evidence>
<accession>A0A8J7P8I4</accession>
<dbReference type="InterPro" id="IPR023271">
    <property type="entry name" value="Aquaporin-like"/>
</dbReference>
<evidence type="ECO:0000256" key="4">
    <source>
        <dbReference type="ARBA" id="ARBA00022989"/>
    </source>
</evidence>
<dbReference type="GO" id="GO:0016020">
    <property type="term" value="C:membrane"/>
    <property type="evidence" value="ECO:0007669"/>
    <property type="project" value="UniProtKB-SubCell"/>
</dbReference>
<feature type="transmembrane region" description="Helical" evidence="7">
    <location>
        <begin position="87"/>
        <end position="107"/>
    </location>
</feature>
<evidence type="ECO:0000256" key="5">
    <source>
        <dbReference type="ARBA" id="ARBA00023136"/>
    </source>
</evidence>
<dbReference type="Proteomes" id="UP000664277">
    <property type="component" value="Unassembled WGS sequence"/>
</dbReference>
<feature type="transmembrane region" description="Helical" evidence="7">
    <location>
        <begin position="193"/>
        <end position="215"/>
    </location>
</feature>
<reference evidence="8" key="1">
    <citation type="submission" date="2021-02" db="EMBL/GenBank/DDBJ databases">
        <title>Genome-Resolved Metagenomics of a Microbial Community Performing Photosynthetic Biological Nutrient Removal.</title>
        <authorList>
            <person name="Mcdaniel E.A."/>
        </authorList>
    </citation>
    <scope>NUCLEOTIDE SEQUENCE</scope>
    <source>
        <strain evidence="8">UWPOB_OBS1</strain>
    </source>
</reference>
<feature type="transmembrane region" description="Helical" evidence="7">
    <location>
        <begin position="154"/>
        <end position="181"/>
    </location>
</feature>
<keyword evidence="3 6" id="KW-0812">Transmembrane</keyword>
<evidence type="ECO:0000313" key="9">
    <source>
        <dbReference type="Proteomes" id="UP000664277"/>
    </source>
</evidence>
<evidence type="ECO:0000256" key="1">
    <source>
        <dbReference type="ARBA" id="ARBA00004141"/>
    </source>
</evidence>
<dbReference type="GO" id="GO:0015267">
    <property type="term" value="F:channel activity"/>
    <property type="evidence" value="ECO:0007669"/>
    <property type="project" value="InterPro"/>
</dbReference>
<dbReference type="Gene3D" id="1.20.1080.10">
    <property type="entry name" value="Glycerol uptake facilitator protein"/>
    <property type="match status" value="1"/>
</dbReference>
<protein>
    <submittedName>
        <fullName evidence="8">Aquaporin family protein</fullName>
    </submittedName>
</protein>